<feature type="compositionally biased region" description="Low complexity" evidence="1">
    <location>
        <begin position="175"/>
        <end position="185"/>
    </location>
</feature>
<name>A0A9P5X8F5_9AGAR</name>
<gene>
    <name evidence="3" type="ORF">P691DRAFT_710619</name>
</gene>
<feature type="transmembrane region" description="Helical" evidence="2">
    <location>
        <begin position="123"/>
        <end position="143"/>
    </location>
</feature>
<proteinExistence type="predicted"/>
<evidence type="ECO:0000256" key="2">
    <source>
        <dbReference type="SAM" id="Phobius"/>
    </source>
</evidence>
<accession>A0A9P5X8F5</accession>
<dbReference type="OrthoDB" id="3242376at2759"/>
<evidence type="ECO:0000256" key="1">
    <source>
        <dbReference type="SAM" id="MobiDB-lite"/>
    </source>
</evidence>
<keyword evidence="2" id="KW-0812">Transmembrane</keyword>
<organism evidence="3 4">
    <name type="scientific">Macrolepiota fuliginosa MF-IS2</name>
    <dbReference type="NCBI Taxonomy" id="1400762"/>
    <lineage>
        <taxon>Eukaryota</taxon>
        <taxon>Fungi</taxon>
        <taxon>Dikarya</taxon>
        <taxon>Basidiomycota</taxon>
        <taxon>Agaricomycotina</taxon>
        <taxon>Agaricomycetes</taxon>
        <taxon>Agaricomycetidae</taxon>
        <taxon>Agaricales</taxon>
        <taxon>Agaricineae</taxon>
        <taxon>Agaricaceae</taxon>
        <taxon>Macrolepiota</taxon>
    </lineage>
</organism>
<reference evidence="3" key="1">
    <citation type="submission" date="2020-11" db="EMBL/GenBank/DDBJ databases">
        <authorList>
            <consortium name="DOE Joint Genome Institute"/>
            <person name="Ahrendt S."/>
            <person name="Riley R."/>
            <person name="Andreopoulos W."/>
            <person name="Labutti K."/>
            <person name="Pangilinan J."/>
            <person name="Ruiz-Duenas F.J."/>
            <person name="Barrasa J.M."/>
            <person name="Sanchez-Garcia M."/>
            <person name="Camarero S."/>
            <person name="Miyauchi S."/>
            <person name="Serrano A."/>
            <person name="Linde D."/>
            <person name="Babiker R."/>
            <person name="Drula E."/>
            <person name="Ayuso-Fernandez I."/>
            <person name="Pacheco R."/>
            <person name="Padilla G."/>
            <person name="Ferreira P."/>
            <person name="Barriuso J."/>
            <person name="Kellner H."/>
            <person name="Castanera R."/>
            <person name="Alfaro M."/>
            <person name="Ramirez L."/>
            <person name="Pisabarro A.G."/>
            <person name="Kuo A."/>
            <person name="Tritt A."/>
            <person name="Lipzen A."/>
            <person name="He G."/>
            <person name="Yan M."/>
            <person name="Ng V."/>
            <person name="Cullen D."/>
            <person name="Martin F."/>
            <person name="Rosso M.-N."/>
            <person name="Henrissat B."/>
            <person name="Hibbett D."/>
            <person name="Martinez A.T."/>
            <person name="Grigoriev I.V."/>
        </authorList>
    </citation>
    <scope>NUCLEOTIDE SEQUENCE</scope>
    <source>
        <strain evidence="3">MF-IS2</strain>
    </source>
</reference>
<sequence>MILRVFAIYERSMRILVGLVGLWLAQIVVIGVGLRSGFPVPLPAGLPGCIESGGGLFPAVWMAPLVIDTTIFALIIYRSRRYFNNYRGLTSQGVSNPFRVGSSSQGAWGLISRTFRVLIRDSALYFFFIFMVNLSNALIYFSAPPDIKAIGGSFSQLITCTMVSRLVLNLRSLSESSSDEPSQPSYRGDLYRTPPPRNHQETSLWTRTLDNLGGEDYGVTSGSSGTKSSNVEIITTTEISHDIPMERIKESLA</sequence>
<protein>
    <submittedName>
        <fullName evidence="3">Uncharacterized protein</fullName>
    </submittedName>
</protein>
<dbReference type="AlphaFoldDB" id="A0A9P5X8F5"/>
<feature type="transmembrane region" description="Helical" evidence="2">
    <location>
        <begin position="12"/>
        <end position="34"/>
    </location>
</feature>
<evidence type="ECO:0000313" key="4">
    <source>
        <dbReference type="Proteomes" id="UP000807342"/>
    </source>
</evidence>
<feature type="transmembrane region" description="Helical" evidence="2">
    <location>
        <begin position="54"/>
        <end position="77"/>
    </location>
</feature>
<dbReference type="Proteomes" id="UP000807342">
    <property type="component" value="Unassembled WGS sequence"/>
</dbReference>
<comment type="caution">
    <text evidence="3">The sequence shown here is derived from an EMBL/GenBank/DDBJ whole genome shotgun (WGS) entry which is preliminary data.</text>
</comment>
<keyword evidence="2" id="KW-1133">Transmembrane helix</keyword>
<feature type="region of interest" description="Disordered" evidence="1">
    <location>
        <begin position="175"/>
        <end position="203"/>
    </location>
</feature>
<keyword evidence="4" id="KW-1185">Reference proteome</keyword>
<keyword evidence="2" id="KW-0472">Membrane</keyword>
<evidence type="ECO:0000313" key="3">
    <source>
        <dbReference type="EMBL" id="KAF9445272.1"/>
    </source>
</evidence>
<dbReference type="EMBL" id="MU151312">
    <property type="protein sequence ID" value="KAF9445272.1"/>
    <property type="molecule type" value="Genomic_DNA"/>
</dbReference>